<feature type="domain" description="Immunoglobulin C1-set" evidence="4">
    <location>
        <begin position="2"/>
        <end position="22"/>
    </location>
</feature>
<feature type="compositionally biased region" description="Polar residues" evidence="3">
    <location>
        <begin position="1"/>
        <end position="26"/>
    </location>
</feature>
<dbReference type="PROSITE" id="PS00290">
    <property type="entry name" value="IG_MHC"/>
    <property type="match status" value="1"/>
</dbReference>
<dbReference type="AlphaFoldDB" id="A0A2K5E299"/>
<protein>
    <recommendedName>
        <fullName evidence="4">Immunoglobulin C1-set domain-containing protein</fullName>
    </recommendedName>
</protein>
<evidence type="ECO:0000256" key="2">
    <source>
        <dbReference type="ARBA" id="ARBA00022729"/>
    </source>
</evidence>
<dbReference type="InterPro" id="IPR036179">
    <property type="entry name" value="Ig-like_dom_sf"/>
</dbReference>
<dbReference type="Pfam" id="PF07654">
    <property type="entry name" value="C1-set"/>
    <property type="match status" value="1"/>
</dbReference>
<keyword evidence="6" id="KW-1185">Reference proteome</keyword>
<keyword evidence="2" id="KW-0732">Signal</keyword>
<dbReference type="InterPro" id="IPR003597">
    <property type="entry name" value="Ig_C1-set"/>
</dbReference>
<name>A0A2K5E299_AOTNA</name>
<dbReference type="InterPro" id="IPR003006">
    <property type="entry name" value="Ig/MHC_CS"/>
</dbReference>
<dbReference type="GO" id="GO:0002474">
    <property type="term" value="P:antigen processing and presentation of peptide antigen via MHC class I"/>
    <property type="evidence" value="ECO:0007669"/>
    <property type="project" value="UniProtKB-KW"/>
</dbReference>
<proteinExistence type="predicted"/>
<organism evidence="5 6">
    <name type="scientific">Aotus nancymaae</name>
    <name type="common">Ma's night monkey</name>
    <dbReference type="NCBI Taxonomy" id="37293"/>
    <lineage>
        <taxon>Eukaryota</taxon>
        <taxon>Metazoa</taxon>
        <taxon>Chordata</taxon>
        <taxon>Craniata</taxon>
        <taxon>Vertebrata</taxon>
        <taxon>Euteleostomi</taxon>
        <taxon>Mammalia</taxon>
        <taxon>Eutheria</taxon>
        <taxon>Euarchontoglires</taxon>
        <taxon>Primates</taxon>
        <taxon>Haplorrhini</taxon>
        <taxon>Platyrrhini</taxon>
        <taxon>Aotidae</taxon>
        <taxon>Aotus</taxon>
    </lineage>
</organism>
<dbReference type="GO" id="GO:0042612">
    <property type="term" value="C:MHC class I protein complex"/>
    <property type="evidence" value="ECO:0007669"/>
    <property type="project" value="UniProtKB-KW"/>
</dbReference>
<evidence type="ECO:0000256" key="3">
    <source>
        <dbReference type="SAM" id="MobiDB-lite"/>
    </source>
</evidence>
<keyword evidence="1" id="KW-0391">Immunity</keyword>
<feature type="region of interest" description="Disordered" evidence="3">
    <location>
        <begin position="1"/>
        <end position="35"/>
    </location>
</feature>
<evidence type="ECO:0000256" key="1">
    <source>
        <dbReference type="ARBA" id="ARBA00022451"/>
    </source>
</evidence>
<keyword evidence="1" id="KW-0490">MHC I</keyword>
<dbReference type="InterPro" id="IPR013783">
    <property type="entry name" value="Ig-like_fold"/>
</dbReference>
<evidence type="ECO:0000313" key="6">
    <source>
        <dbReference type="Proteomes" id="UP000233020"/>
    </source>
</evidence>
<sequence>MSLTPEQWRSRSSYSCQVTHEGSTMEKTVATEGCP</sequence>
<dbReference type="Ensembl" id="ENSANAT00000045386.1">
    <property type="protein sequence ID" value="ENSANAP00000027382.1"/>
    <property type="gene ID" value="ENSANAG00000031532.1"/>
</dbReference>
<accession>A0A2K5E299</accession>
<dbReference type="Gene3D" id="2.60.40.10">
    <property type="entry name" value="Immunoglobulins"/>
    <property type="match status" value="1"/>
</dbReference>
<evidence type="ECO:0000259" key="4">
    <source>
        <dbReference type="Pfam" id="PF07654"/>
    </source>
</evidence>
<evidence type="ECO:0000313" key="5">
    <source>
        <dbReference type="Ensembl" id="ENSANAP00000027382.1"/>
    </source>
</evidence>
<dbReference type="SUPFAM" id="SSF48726">
    <property type="entry name" value="Immunoglobulin"/>
    <property type="match status" value="1"/>
</dbReference>
<reference evidence="5" key="1">
    <citation type="submission" date="2025-08" db="UniProtKB">
        <authorList>
            <consortium name="Ensembl"/>
        </authorList>
    </citation>
    <scope>IDENTIFICATION</scope>
</reference>
<dbReference type="Proteomes" id="UP000233020">
    <property type="component" value="Unplaced"/>
</dbReference>
<reference evidence="5" key="2">
    <citation type="submission" date="2025-09" db="UniProtKB">
        <authorList>
            <consortium name="Ensembl"/>
        </authorList>
    </citation>
    <scope>IDENTIFICATION</scope>
</reference>